<evidence type="ECO:0000313" key="2">
    <source>
        <dbReference type="Proteomes" id="UP000479000"/>
    </source>
</evidence>
<protein>
    <submittedName>
        <fullName evidence="1">Uncharacterized protein</fullName>
    </submittedName>
</protein>
<keyword evidence="2" id="KW-1185">Reference proteome</keyword>
<proteinExistence type="predicted"/>
<dbReference type="EMBL" id="CADCXU010004676">
    <property type="protein sequence ID" value="CAA9996555.1"/>
    <property type="molecule type" value="Genomic_DNA"/>
</dbReference>
<evidence type="ECO:0000313" key="1">
    <source>
        <dbReference type="EMBL" id="CAA9996555.1"/>
    </source>
</evidence>
<sequence>MVPLIPILKIPFADRERQSASLRQHWCQLLAVHSIQLNAEGNCSDVPSKARGLFNLMLGSCKCRTIPPCWAIVSLSTQATSGTLYNPKKDLFAVYRDRIYCEKPAAGVGGIDINNYPVHPSILQRPDGGRGFRFSEIAVFRRTLDLGFVQGANARMADSSVPRALAEPSPYASHPRRMRGFTIHDRFSEIERRRDVLINLLQPE</sequence>
<gene>
    <name evidence="1" type="ORF">NTEN_LOCUS3051</name>
</gene>
<reference evidence="1 2" key="1">
    <citation type="submission" date="2020-02" db="EMBL/GenBank/DDBJ databases">
        <authorList>
            <person name="Ferguson B K."/>
        </authorList>
    </citation>
    <scope>NUCLEOTIDE SEQUENCE [LARGE SCALE GENOMIC DNA]</scope>
</reference>
<dbReference type="AlphaFoldDB" id="A0A6H5G1U1"/>
<dbReference type="Proteomes" id="UP000479000">
    <property type="component" value="Unassembled WGS sequence"/>
</dbReference>
<organism evidence="1 2">
    <name type="scientific">Nesidiocoris tenuis</name>
    <dbReference type="NCBI Taxonomy" id="355587"/>
    <lineage>
        <taxon>Eukaryota</taxon>
        <taxon>Metazoa</taxon>
        <taxon>Ecdysozoa</taxon>
        <taxon>Arthropoda</taxon>
        <taxon>Hexapoda</taxon>
        <taxon>Insecta</taxon>
        <taxon>Pterygota</taxon>
        <taxon>Neoptera</taxon>
        <taxon>Paraneoptera</taxon>
        <taxon>Hemiptera</taxon>
        <taxon>Heteroptera</taxon>
        <taxon>Panheteroptera</taxon>
        <taxon>Cimicomorpha</taxon>
        <taxon>Miridae</taxon>
        <taxon>Dicyphina</taxon>
        <taxon>Nesidiocoris</taxon>
    </lineage>
</organism>
<name>A0A6H5G1U1_9HEMI</name>
<accession>A0A6H5G1U1</accession>